<reference evidence="1 2" key="1">
    <citation type="submission" date="2024-01" db="EMBL/GenBank/DDBJ databases">
        <title>Genome assemblies of Stephania.</title>
        <authorList>
            <person name="Yang L."/>
        </authorList>
    </citation>
    <scope>NUCLEOTIDE SEQUENCE [LARGE SCALE GENOMIC DNA]</scope>
    <source>
        <strain evidence="1">JXDWG</strain>
        <tissue evidence="1">Leaf</tissue>
    </source>
</reference>
<dbReference type="Proteomes" id="UP001419268">
    <property type="component" value="Unassembled WGS sequence"/>
</dbReference>
<name>A0AAP0INS1_9MAGN</name>
<organism evidence="1 2">
    <name type="scientific">Stephania cephalantha</name>
    <dbReference type="NCBI Taxonomy" id="152367"/>
    <lineage>
        <taxon>Eukaryota</taxon>
        <taxon>Viridiplantae</taxon>
        <taxon>Streptophyta</taxon>
        <taxon>Embryophyta</taxon>
        <taxon>Tracheophyta</taxon>
        <taxon>Spermatophyta</taxon>
        <taxon>Magnoliopsida</taxon>
        <taxon>Ranunculales</taxon>
        <taxon>Menispermaceae</taxon>
        <taxon>Menispermoideae</taxon>
        <taxon>Cissampelideae</taxon>
        <taxon>Stephania</taxon>
    </lineage>
</organism>
<evidence type="ECO:0000313" key="2">
    <source>
        <dbReference type="Proteomes" id="UP001419268"/>
    </source>
</evidence>
<keyword evidence="2" id="KW-1185">Reference proteome</keyword>
<sequence length="82" mass="9699">MTWYRSVTRRLIGHDGALRDYSCNLVRRLQRVFIDDGYEQGLDALDESIKILDQDHRQRSTLWNSGIDVREGIDEENEDEDE</sequence>
<comment type="caution">
    <text evidence="1">The sequence shown here is derived from an EMBL/GenBank/DDBJ whole genome shotgun (WGS) entry which is preliminary data.</text>
</comment>
<protein>
    <submittedName>
        <fullName evidence="1">Uncharacterized protein</fullName>
    </submittedName>
</protein>
<dbReference type="EMBL" id="JBBNAG010000007">
    <property type="protein sequence ID" value="KAK9118979.1"/>
    <property type="molecule type" value="Genomic_DNA"/>
</dbReference>
<gene>
    <name evidence="1" type="ORF">Scep_017072</name>
</gene>
<proteinExistence type="predicted"/>
<dbReference type="AlphaFoldDB" id="A0AAP0INS1"/>
<evidence type="ECO:0000313" key="1">
    <source>
        <dbReference type="EMBL" id="KAK9118979.1"/>
    </source>
</evidence>
<accession>A0AAP0INS1</accession>